<dbReference type="RefSeq" id="WP_250928041.1">
    <property type="nucleotide sequence ID" value="NZ_JAMQBK010000021.1"/>
</dbReference>
<accession>A0ABT0U1L7</accession>
<evidence type="ECO:0000313" key="1">
    <source>
        <dbReference type="EMBL" id="MCM2370373.1"/>
    </source>
</evidence>
<sequence>MDRSNKNDHVKLEPSNPMHLLTEDLLGMTQVPPVLQERVNVSTVWRWANRGIKGIKLETIKLGGKTLTSQQALTRFIEKTSSK</sequence>
<dbReference type="Pfam" id="PF07618">
    <property type="entry name" value="DUF1580"/>
    <property type="match status" value="1"/>
</dbReference>
<dbReference type="InterPro" id="IPR011474">
    <property type="entry name" value="DUF1580"/>
</dbReference>
<protein>
    <submittedName>
        <fullName evidence="1">DUF1580 domain-containing protein</fullName>
    </submittedName>
</protein>
<proteinExistence type="predicted"/>
<dbReference type="EMBL" id="JAMQBK010000021">
    <property type="protein sequence ID" value="MCM2370373.1"/>
    <property type="molecule type" value="Genomic_DNA"/>
</dbReference>
<comment type="caution">
    <text evidence="1">The sequence shown here is derived from an EMBL/GenBank/DDBJ whole genome shotgun (WGS) entry which is preliminary data.</text>
</comment>
<evidence type="ECO:0000313" key="2">
    <source>
        <dbReference type="Proteomes" id="UP001202961"/>
    </source>
</evidence>
<keyword evidence="2" id="KW-1185">Reference proteome</keyword>
<organism evidence="1 2">
    <name type="scientific">Aporhodopirellula aestuarii</name>
    <dbReference type="NCBI Taxonomy" id="2950107"/>
    <lineage>
        <taxon>Bacteria</taxon>
        <taxon>Pseudomonadati</taxon>
        <taxon>Planctomycetota</taxon>
        <taxon>Planctomycetia</taxon>
        <taxon>Pirellulales</taxon>
        <taxon>Pirellulaceae</taxon>
        <taxon>Aporhodopirellula</taxon>
    </lineage>
</organism>
<name>A0ABT0U1L7_9BACT</name>
<reference evidence="1 2" key="1">
    <citation type="journal article" date="2022" name="Syst. Appl. Microbiol.">
        <title>Rhodopirellula aestuarii sp. nov., a novel member of the genus Rhodopirellula isolated from brackish sediments collected in the Tagus River estuary, Portugal.</title>
        <authorList>
            <person name="Vitorino I.R."/>
            <person name="Klimek D."/>
            <person name="Calusinska M."/>
            <person name="Lobo-da-Cunha A."/>
            <person name="Vasconcelos V."/>
            <person name="Lage O.M."/>
        </authorList>
    </citation>
    <scope>NUCLEOTIDE SEQUENCE [LARGE SCALE GENOMIC DNA]</scope>
    <source>
        <strain evidence="1 2">ICT_H3.1</strain>
    </source>
</reference>
<gene>
    <name evidence="1" type="ORF">NB063_07020</name>
</gene>
<dbReference type="Proteomes" id="UP001202961">
    <property type="component" value="Unassembled WGS sequence"/>
</dbReference>